<comment type="catalytic activity">
    <reaction evidence="1">
        <text>Thiol-dependent hydrolysis of ester, thioester, amide, peptide and isopeptide bonds formed by the C-terminal Gly of ubiquitin (a 76-residue protein attached to proteins as an intracellular targeting signal).</text>
        <dbReference type="EC" id="3.4.19.12"/>
    </reaction>
</comment>
<evidence type="ECO:0000259" key="12">
    <source>
        <dbReference type="PROSITE" id="PS50235"/>
    </source>
</evidence>
<dbReference type="InterPro" id="IPR001394">
    <property type="entry name" value="Peptidase_C19_UCH"/>
</dbReference>
<dbReference type="SUPFAM" id="SSF54001">
    <property type="entry name" value="Cysteine proteinases"/>
    <property type="match status" value="1"/>
</dbReference>
<keyword evidence="4" id="KW-0645">Protease</keyword>
<evidence type="ECO:0000256" key="7">
    <source>
        <dbReference type="ARBA" id="ARBA00022807"/>
    </source>
</evidence>
<dbReference type="PROSITE" id="PS00973">
    <property type="entry name" value="USP_2"/>
    <property type="match status" value="1"/>
</dbReference>
<reference evidence="13 14" key="1">
    <citation type="submission" date="2015-07" db="EMBL/GenBank/DDBJ databases">
        <title>The genome of Eufriesea mexicana.</title>
        <authorList>
            <person name="Pan H."/>
            <person name="Kapheim K."/>
        </authorList>
    </citation>
    <scope>NUCLEOTIDE SEQUENCE [LARGE SCALE GENOMIC DNA]</scope>
    <source>
        <strain evidence="13">0111107269</strain>
        <tissue evidence="13">Whole body</tissue>
    </source>
</reference>
<dbReference type="AlphaFoldDB" id="A0A310SDS5"/>
<evidence type="ECO:0000256" key="9">
    <source>
        <dbReference type="ARBA" id="ARBA00029910"/>
    </source>
</evidence>
<dbReference type="Pfam" id="PF00443">
    <property type="entry name" value="UCH"/>
    <property type="match status" value="1"/>
</dbReference>
<keyword evidence="6 13" id="KW-0378">Hydrolase</keyword>
<keyword evidence="7" id="KW-0788">Thiol protease</keyword>
<dbReference type="GO" id="GO:0006508">
    <property type="term" value="P:proteolysis"/>
    <property type="evidence" value="ECO:0007669"/>
    <property type="project" value="UniProtKB-KW"/>
</dbReference>
<feature type="non-terminal residue" evidence="13">
    <location>
        <position position="1"/>
    </location>
</feature>
<sequence>TMVCKAGQICLIQCNLSTVGNKICNTDKVLLHEFTSGEDLYLYIAEHYQIQPDSFKLYLISDGKLIDLSEKKDKTMLEVGVDFSFNRESSIEHKHTLLVMDPTIISLTVNPVGRHHWFPYNSPPPSPNHSSVWGEDNNLDFKYRIKSETCYVGLVNQAMTCYLNSLLQALYMTPEFRNALYNWEYIDGSEKDEANSIPYQLQKLFLNLQTSTKSAVETTALTKSFGWDSTEAWQQHDIQELCRVMFDALEQKFKNTEQADLINRFYEGKMIDYVKCLECGTEKSREDTFLDIPLPVRPFGSSVAYTSVEEALRAFVQYEILEGSNQYHCEKCNKKCDAHKGLKFTKFPYLMTFHLKRFDFDFKTFHRIKLNDKVTFPDILNLNPFIASMPNQESPSTDENIGLAKCDDNSITDSGTLDDDCPPCENSLPNSNHSTSHDQDDDEGIDMSNGPSTSNSTMHNHENEKNRSTNTTTGPYNYELFSIMIHSGSASGGHYYAYIKDFRTQEWFCFNDQSVTQITHDDIQKTYGGGSTRSYFSGANTSTNAYMLMYRQIDPIRNSLPMQVQDFPKHIQELLKKMKENEDNDRKKKIREKEKELFISNVRVFCQHPTEGRKMNSKISFTNHDTLAQLTQQVYKKYCLEGIVSLNQCRLVAYDHNNDLIVASYEGKEHETFASIWGNRVVSRYSLLLEIRDEDQKFEPHLRGAVITKVYVVDVARKKLIEGPINVRGLFTQTVREYKQVVGKFINMDPDDMKIVLRKHGTETIFVQNDDAILAIADFCNFVKVVVCTMCDAECNKFYLEAVICKIAEQLENILTLRIRLPLNSSKEMLEELNIPTLEEVCKDKEKPVTDSPSKAGVTELHRDSGTKCNETLKSGKLVEDTPVRNLSPQLAEGEEWHTPEQSNSEDSSLSDSDKTLVGDASGDNDFQLPYLPSSTSNRAIKMLNQGGLENWDNIIDDSEYYFKATPYTNLNEKFLKVLVDKRMIFNTLKKNLEPYVGVPADYFKICRCFDDCIESECSRVLSQFEDGEKLWIEIGRALRNGEFTVKLHQFFLDSSEFLFLFDWIVSEDMTVGQVKKEILAEMKRKCNIDIPYERCRLRERYFVLASKVLLDHQKFKDFQFYSQFGMVVQELPDKDPVTNSNQVIIFVRRWFATKVHLGPLQEIVLDETTVEEMVKKLSLLSDIPEKYINIIRGKVLTHISTHIENDQDWIGLSSGAELIIEDGAVFWYRDIREDSKQLTREGSNEIAIQEVPLLLPLSSASRYNARKEKALRIYLDDE</sequence>
<dbReference type="InterPro" id="IPR050164">
    <property type="entry name" value="Peptidase_C19"/>
</dbReference>
<accession>A0A310SDS5</accession>
<evidence type="ECO:0000313" key="13">
    <source>
        <dbReference type="EMBL" id="OAD53453.1"/>
    </source>
</evidence>
<dbReference type="InterPro" id="IPR028889">
    <property type="entry name" value="USP"/>
</dbReference>
<dbReference type="PROSITE" id="PS00972">
    <property type="entry name" value="USP_1"/>
    <property type="match status" value="1"/>
</dbReference>
<dbReference type="PROSITE" id="PS50235">
    <property type="entry name" value="USP_3"/>
    <property type="match status" value="1"/>
</dbReference>
<dbReference type="InterPro" id="IPR045578">
    <property type="entry name" value="USP47_C"/>
</dbReference>
<dbReference type="Pfam" id="PF19718">
    <property type="entry name" value="USP47_C"/>
    <property type="match status" value="1"/>
</dbReference>
<dbReference type="CDD" id="cd02659">
    <property type="entry name" value="peptidase_C19C"/>
    <property type="match status" value="1"/>
</dbReference>
<dbReference type="Gene3D" id="3.90.70.10">
    <property type="entry name" value="Cysteine proteinases"/>
    <property type="match status" value="1"/>
</dbReference>
<gene>
    <name evidence="13" type="ORF">WN48_10009</name>
</gene>
<feature type="region of interest" description="Disordered" evidence="11">
    <location>
        <begin position="418"/>
        <end position="471"/>
    </location>
</feature>
<feature type="non-terminal residue" evidence="13">
    <location>
        <position position="1279"/>
    </location>
</feature>
<keyword evidence="5" id="KW-0833">Ubl conjugation pathway</keyword>
<dbReference type="GO" id="GO:0005634">
    <property type="term" value="C:nucleus"/>
    <property type="evidence" value="ECO:0007669"/>
    <property type="project" value="TreeGrafter"/>
</dbReference>
<name>A0A310SDS5_9HYME</name>
<dbReference type="PANTHER" id="PTHR24006:SF702">
    <property type="entry name" value="UBIQUITIN CARBOXYL-TERMINAL HYDROLASE 47"/>
    <property type="match status" value="1"/>
</dbReference>
<evidence type="ECO:0000256" key="1">
    <source>
        <dbReference type="ARBA" id="ARBA00000707"/>
    </source>
</evidence>
<dbReference type="OrthoDB" id="289038at2759"/>
<evidence type="ECO:0000256" key="2">
    <source>
        <dbReference type="ARBA" id="ARBA00009085"/>
    </source>
</evidence>
<evidence type="ECO:0000256" key="8">
    <source>
        <dbReference type="ARBA" id="ARBA00026136"/>
    </source>
</evidence>
<evidence type="ECO:0000256" key="3">
    <source>
        <dbReference type="ARBA" id="ARBA00012759"/>
    </source>
</evidence>
<dbReference type="EC" id="3.4.19.12" evidence="3"/>
<dbReference type="GO" id="GO:0016579">
    <property type="term" value="P:protein deubiquitination"/>
    <property type="evidence" value="ECO:0007669"/>
    <property type="project" value="InterPro"/>
</dbReference>
<evidence type="ECO:0000256" key="11">
    <source>
        <dbReference type="SAM" id="MobiDB-lite"/>
    </source>
</evidence>
<protein>
    <recommendedName>
        <fullName evidence="8">Ubiquitin carboxyl-terminal hydrolase 47</fullName>
        <ecNumber evidence="3">3.4.19.12</ecNumber>
    </recommendedName>
    <alternativeName>
        <fullName evidence="9">Ubiquitin thioesterase 47</fullName>
    </alternativeName>
    <alternativeName>
        <fullName evidence="10">Ubiquitin-specific-processing protease 47</fullName>
    </alternativeName>
</protein>
<dbReference type="PANTHER" id="PTHR24006">
    <property type="entry name" value="UBIQUITIN CARBOXYL-TERMINAL HYDROLASE"/>
    <property type="match status" value="1"/>
</dbReference>
<keyword evidence="14" id="KW-1185">Reference proteome</keyword>
<feature type="compositionally biased region" description="Polar residues" evidence="11">
    <location>
        <begin position="449"/>
        <end position="458"/>
    </location>
</feature>
<evidence type="ECO:0000256" key="4">
    <source>
        <dbReference type="ARBA" id="ARBA00022670"/>
    </source>
</evidence>
<evidence type="ECO:0000313" key="14">
    <source>
        <dbReference type="Proteomes" id="UP000250275"/>
    </source>
</evidence>
<organism evidence="13 14">
    <name type="scientific">Eufriesea mexicana</name>
    <dbReference type="NCBI Taxonomy" id="516756"/>
    <lineage>
        <taxon>Eukaryota</taxon>
        <taxon>Metazoa</taxon>
        <taxon>Ecdysozoa</taxon>
        <taxon>Arthropoda</taxon>
        <taxon>Hexapoda</taxon>
        <taxon>Insecta</taxon>
        <taxon>Pterygota</taxon>
        <taxon>Neoptera</taxon>
        <taxon>Endopterygota</taxon>
        <taxon>Hymenoptera</taxon>
        <taxon>Apocrita</taxon>
        <taxon>Aculeata</taxon>
        <taxon>Apoidea</taxon>
        <taxon>Anthophila</taxon>
        <taxon>Apidae</taxon>
        <taxon>Eufriesea</taxon>
    </lineage>
</organism>
<evidence type="ECO:0000256" key="10">
    <source>
        <dbReference type="ARBA" id="ARBA00032453"/>
    </source>
</evidence>
<dbReference type="InterPro" id="IPR018200">
    <property type="entry name" value="USP_CS"/>
</dbReference>
<dbReference type="GO" id="GO:0005829">
    <property type="term" value="C:cytosol"/>
    <property type="evidence" value="ECO:0007669"/>
    <property type="project" value="TreeGrafter"/>
</dbReference>
<dbReference type="EMBL" id="KQ767283">
    <property type="protein sequence ID" value="OAD53453.1"/>
    <property type="molecule type" value="Genomic_DNA"/>
</dbReference>
<comment type="similarity">
    <text evidence="2">Belongs to the peptidase C19 family.</text>
</comment>
<proteinExistence type="inferred from homology"/>
<evidence type="ECO:0000256" key="5">
    <source>
        <dbReference type="ARBA" id="ARBA00022786"/>
    </source>
</evidence>
<evidence type="ECO:0000256" key="6">
    <source>
        <dbReference type="ARBA" id="ARBA00022801"/>
    </source>
</evidence>
<dbReference type="InterPro" id="IPR038765">
    <property type="entry name" value="Papain-like_cys_pep_sf"/>
</dbReference>
<feature type="domain" description="USP" evidence="12">
    <location>
        <begin position="152"/>
        <end position="553"/>
    </location>
</feature>
<dbReference type="Proteomes" id="UP000250275">
    <property type="component" value="Unassembled WGS sequence"/>
</dbReference>
<feature type="region of interest" description="Disordered" evidence="11">
    <location>
        <begin position="844"/>
        <end position="874"/>
    </location>
</feature>
<feature type="region of interest" description="Disordered" evidence="11">
    <location>
        <begin position="891"/>
        <end position="931"/>
    </location>
</feature>
<dbReference type="GO" id="GO:0004843">
    <property type="term" value="F:cysteine-type deubiquitinase activity"/>
    <property type="evidence" value="ECO:0007669"/>
    <property type="project" value="UniProtKB-EC"/>
</dbReference>